<protein>
    <recommendedName>
        <fullName evidence="6">Peptidyl-prolyl cis-trans isomerase</fullName>
        <ecNumber evidence="6">5.2.1.8</ecNumber>
    </recommendedName>
</protein>
<keyword evidence="3 5" id="KW-0697">Rotamase</keyword>
<organism evidence="8 9">
    <name type="scientific">Moraxella pluranimalium</name>
    <dbReference type="NCBI Taxonomy" id="470453"/>
    <lineage>
        <taxon>Bacteria</taxon>
        <taxon>Pseudomonadati</taxon>
        <taxon>Pseudomonadota</taxon>
        <taxon>Gammaproteobacteria</taxon>
        <taxon>Moraxellales</taxon>
        <taxon>Moraxellaceae</taxon>
        <taxon>Moraxella</taxon>
    </lineage>
</organism>
<evidence type="ECO:0000256" key="6">
    <source>
        <dbReference type="RuleBase" id="RU003915"/>
    </source>
</evidence>
<dbReference type="Gene3D" id="3.10.50.40">
    <property type="match status" value="1"/>
</dbReference>
<evidence type="ECO:0000256" key="2">
    <source>
        <dbReference type="ARBA" id="ARBA00006577"/>
    </source>
</evidence>
<gene>
    <name evidence="8" type="ORF">B0680_10185</name>
</gene>
<evidence type="ECO:0000313" key="8">
    <source>
        <dbReference type="EMBL" id="OOS20913.1"/>
    </source>
</evidence>
<proteinExistence type="inferred from homology"/>
<reference evidence="8 9" key="1">
    <citation type="submission" date="2017-02" db="EMBL/GenBank/DDBJ databases">
        <title>Draft genome sequence of Moraxella pluranimalium CCUG 54913T type strain.</title>
        <authorList>
            <person name="Salva-Serra F."/>
            <person name="Engstrom-Jakobsson H."/>
            <person name="Thorell K."/>
            <person name="Jaen-Luchoro D."/>
            <person name="Gonzales-Siles L."/>
            <person name="Karlsson R."/>
            <person name="Yazdan S."/>
            <person name="Boulund F."/>
            <person name="Johnning A."/>
            <person name="Engstrand L."/>
            <person name="Kristiansson E."/>
            <person name="Moore E."/>
        </authorList>
    </citation>
    <scope>NUCLEOTIDE SEQUENCE [LARGE SCALE GENOMIC DNA]</scope>
    <source>
        <strain evidence="8 9">CCUG 54913</strain>
    </source>
</reference>
<dbReference type="PANTHER" id="PTHR45779:SF7">
    <property type="entry name" value="PEPTIDYLPROLYL ISOMERASE"/>
    <property type="match status" value="1"/>
</dbReference>
<comment type="catalytic activity">
    <reaction evidence="1 5 6">
        <text>[protein]-peptidylproline (omega=180) = [protein]-peptidylproline (omega=0)</text>
        <dbReference type="Rhea" id="RHEA:16237"/>
        <dbReference type="Rhea" id="RHEA-COMP:10747"/>
        <dbReference type="Rhea" id="RHEA-COMP:10748"/>
        <dbReference type="ChEBI" id="CHEBI:83833"/>
        <dbReference type="ChEBI" id="CHEBI:83834"/>
        <dbReference type="EC" id="5.2.1.8"/>
    </reaction>
</comment>
<comment type="similarity">
    <text evidence="2 6">Belongs to the FKBP-type PPIase family.</text>
</comment>
<dbReference type="AlphaFoldDB" id="A0A1T0CF37"/>
<dbReference type="Proteomes" id="UP000189800">
    <property type="component" value="Unassembled WGS sequence"/>
</dbReference>
<dbReference type="InterPro" id="IPR046357">
    <property type="entry name" value="PPIase_dom_sf"/>
</dbReference>
<evidence type="ECO:0000313" key="9">
    <source>
        <dbReference type="Proteomes" id="UP000189800"/>
    </source>
</evidence>
<dbReference type="EC" id="5.2.1.8" evidence="6"/>
<dbReference type="Pfam" id="PF00254">
    <property type="entry name" value="FKBP_C"/>
    <property type="match status" value="1"/>
</dbReference>
<dbReference type="InterPro" id="IPR044609">
    <property type="entry name" value="FKBP2/11"/>
</dbReference>
<dbReference type="PROSITE" id="PS50059">
    <property type="entry name" value="FKBP_PPIASE"/>
    <property type="match status" value="1"/>
</dbReference>
<dbReference type="EMBL" id="MUYU01000035">
    <property type="protein sequence ID" value="OOS20913.1"/>
    <property type="molecule type" value="Genomic_DNA"/>
</dbReference>
<feature type="domain" description="PPIase FKBP-type" evidence="7">
    <location>
        <begin position="20"/>
        <end position="117"/>
    </location>
</feature>
<keyword evidence="9" id="KW-1185">Reference proteome</keyword>
<dbReference type="STRING" id="470453.B0680_10185"/>
<dbReference type="PANTHER" id="PTHR45779">
    <property type="entry name" value="PEPTIDYLPROLYL ISOMERASE"/>
    <property type="match status" value="1"/>
</dbReference>
<dbReference type="InterPro" id="IPR001179">
    <property type="entry name" value="PPIase_FKBP_dom"/>
</dbReference>
<dbReference type="GO" id="GO:0003755">
    <property type="term" value="F:peptidyl-prolyl cis-trans isomerase activity"/>
    <property type="evidence" value="ECO:0007669"/>
    <property type="project" value="UniProtKB-UniRule"/>
</dbReference>
<evidence type="ECO:0000256" key="1">
    <source>
        <dbReference type="ARBA" id="ARBA00000971"/>
    </source>
</evidence>
<name>A0A1T0CF37_9GAMM</name>
<evidence type="ECO:0000259" key="7">
    <source>
        <dbReference type="PROSITE" id="PS50059"/>
    </source>
</evidence>
<evidence type="ECO:0000256" key="3">
    <source>
        <dbReference type="ARBA" id="ARBA00023110"/>
    </source>
</evidence>
<dbReference type="SUPFAM" id="SSF54534">
    <property type="entry name" value="FKBP-like"/>
    <property type="match status" value="1"/>
</dbReference>
<evidence type="ECO:0000256" key="4">
    <source>
        <dbReference type="ARBA" id="ARBA00023235"/>
    </source>
</evidence>
<sequence>MSIIEVTDITIGTGKTAVKGALIVTEYTGKLDDGTVFDSSISRGRAFECVIGTGRVIKGWDLGVLGFSTDDAVVAPMQVGGKRQLIVPAHLAYGERAVGKIPPNSTLHFEIELLEVRTRDD</sequence>
<comment type="caution">
    <text evidence="8">The sequence shown here is derived from an EMBL/GenBank/DDBJ whole genome shotgun (WGS) entry which is preliminary data.</text>
</comment>
<accession>A0A1T0CF37</accession>
<keyword evidence="4 5" id="KW-0413">Isomerase</keyword>
<dbReference type="FunFam" id="3.10.50.40:FF:000006">
    <property type="entry name" value="Peptidyl-prolyl cis-trans isomerase"/>
    <property type="match status" value="1"/>
</dbReference>
<evidence type="ECO:0000256" key="5">
    <source>
        <dbReference type="PROSITE-ProRule" id="PRU00277"/>
    </source>
</evidence>